<accession>A0A921HX63</accession>
<sequence length="171" mass="19662">MPTSNLKEAKGFSAYGLNVTDLRMMLHSCHNPILKAKIKDCIIMYEEKSRRSSEQNKQSIEKLNDFLENAMRVGLRRVIRVMRKKARKSKDMTLNVVSTLLEVEFANLCAKTTHDKQLKEVIYERKSILLDKVGRRLAGTGWRYGYNDNCGKNASYIIYVYLPNGVQLIVA</sequence>
<gene>
    <name evidence="1" type="ORF">K8W02_07220</name>
</gene>
<name>A0A921HX63_9BACT</name>
<organism evidence="1 2">
    <name type="scientific">Mediterranea massiliensis</name>
    <dbReference type="NCBI Taxonomy" id="1841865"/>
    <lineage>
        <taxon>Bacteria</taxon>
        <taxon>Pseudomonadati</taxon>
        <taxon>Bacteroidota</taxon>
        <taxon>Bacteroidia</taxon>
        <taxon>Bacteroidales</taxon>
        <taxon>Bacteroidaceae</taxon>
        <taxon>Mediterranea</taxon>
    </lineage>
</organism>
<evidence type="ECO:0000313" key="2">
    <source>
        <dbReference type="Proteomes" id="UP000717835"/>
    </source>
</evidence>
<evidence type="ECO:0000313" key="1">
    <source>
        <dbReference type="EMBL" id="HJF92158.1"/>
    </source>
</evidence>
<proteinExistence type="predicted"/>
<dbReference type="Proteomes" id="UP000717835">
    <property type="component" value="Unassembled WGS sequence"/>
</dbReference>
<dbReference type="AlphaFoldDB" id="A0A921HX63"/>
<dbReference type="EMBL" id="DYVX01000057">
    <property type="protein sequence ID" value="HJF92158.1"/>
    <property type="molecule type" value="Genomic_DNA"/>
</dbReference>
<protein>
    <submittedName>
        <fullName evidence="1">Uncharacterized protein</fullName>
    </submittedName>
</protein>
<reference evidence="1" key="1">
    <citation type="journal article" date="2021" name="PeerJ">
        <title>Extensive microbial diversity within the chicken gut microbiome revealed by metagenomics and culture.</title>
        <authorList>
            <person name="Gilroy R."/>
            <person name="Ravi A."/>
            <person name="Getino M."/>
            <person name="Pursley I."/>
            <person name="Horton D.L."/>
            <person name="Alikhan N.F."/>
            <person name="Baker D."/>
            <person name="Gharbi K."/>
            <person name="Hall N."/>
            <person name="Watson M."/>
            <person name="Adriaenssens E.M."/>
            <person name="Foster-Nyarko E."/>
            <person name="Jarju S."/>
            <person name="Secka A."/>
            <person name="Antonio M."/>
            <person name="Oren A."/>
            <person name="Chaudhuri R.R."/>
            <person name="La Ragione R."/>
            <person name="Hildebrand F."/>
            <person name="Pallen M.J."/>
        </authorList>
    </citation>
    <scope>NUCLEOTIDE SEQUENCE</scope>
    <source>
        <strain evidence="1">CHK55-1828</strain>
    </source>
</reference>
<reference evidence="1" key="2">
    <citation type="submission" date="2021-09" db="EMBL/GenBank/DDBJ databases">
        <authorList>
            <person name="Gilroy R."/>
        </authorList>
    </citation>
    <scope>NUCLEOTIDE SEQUENCE</scope>
    <source>
        <strain evidence="1">CHK55-1828</strain>
    </source>
</reference>
<comment type="caution">
    <text evidence="1">The sequence shown here is derived from an EMBL/GenBank/DDBJ whole genome shotgun (WGS) entry which is preliminary data.</text>
</comment>
<dbReference type="RefSeq" id="WP_276827657.1">
    <property type="nucleotide sequence ID" value="NZ_DYVX01000057.1"/>
</dbReference>